<dbReference type="Proteomes" id="UP000030451">
    <property type="component" value="Unassembled WGS sequence"/>
</dbReference>
<dbReference type="SUPFAM" id="SSF53850">
    <property type="entry name" value="Periplasmic binding protein-like II"/>
    <property type="match status" value="1"/>
</dbReference>
<keyword evidence="1" id="KW-0732">Signal</keyword>
<dbReference type="EMBL" id="JRWP01000003">
    <property type="protein sequence ID" value="KGY10479.1"/>
    <property type="molecule type" value="Genomic_DNA"/>
</dbReference>
<dbReference type="AlphaFoldDB" id="A0A0A5I3Z2"/>
<sequence>MLGKWIKQIALTIFFFSSSTAVAEDKVVNVGFVVGIPPFVIGDSGILVDIVGEALKRSGYTISNYKFPSKQFDQDPLNAFKELDIFVGTPLTFRVNYSYGKVYEFDNVAVSKSSNQLTIDSVSDLKGKYIVGFNNASQHLKEPFTTFYKQELANWEGYKEIENQQAQFDMLMKDRAQVILLDRSMAYYYASQAGVENMQGFTFHEIFPLKNTIYVVGRDQKFIKIITSNLEQMHKDGSLDALIDEYR</sequence>
<accession>A0A0A5I3Z2</accession>
<gene>
    <name evidence="2" type="ORF">NM06_01325</name>
</gene>
<feature type="chain" id="PRO_5002022553" evidence="1">
    <location>
        <begin position="24"/>
        <end position="247"/>
    </location>
</feature>
<name>A0A0A5I3Z2_PHOS4</name>
<dbReference type="OrthoDB" id="245568at2"/>
<comment type="caution">
    <text evidence="2">The sequence shown here is derived from an EMBL/GenBank/DDBJ whole genome shotgun (WGS) entry which is preliminary data.</text>
</comment>
<evidence type="ECO:0000313" key="2">
    <source>
        <dbReference type="EMBL" id="KGY10479.1"/>
    </source>
</evidence>
<evidence type="ECO:0000256" key="1">
    <source>
        <dbReference type="SAM" id="SignalP"/>
    </source>
</evidence>
<feature type="signal peptide" evidence="1">
    <location>
        <begin position="1"/>
        <end position="23"/>
    </location>
</feature>
<organism evidence="2 3">
    <name type="scientific">Photobacterium sp. (strain ATCC 43367)</name>
    <dbReference type="NCBI Taxonomy" id="379097"/>
    <lineage>
        <taxon>Bacteria</taxon>
        <taxon>Pseudomonadati</taxon>
        <taxon>Pseudomonadota</taxon>
        <taxon>Gammaproteobacteria</taxon>
        <taxon>Vibrionales</taxon>
        <taxon>Vibrionaceae</taxon>
        <taxon>Vibrio</taxon>
        <taxon>Vibrio oreintalis group</taxon>
    </lineage>
</organism>
<proteinExistence type="predicted"/>
<protein>
    <submittedName>
        <fullName evidence="2">Uncharacterized protein</fullName>
    </submittedName>
</protein>
<dbReference type="STRING" id="379097.SE23_03885"/>
<dbReference type="Gene3D" id="3.40.190.10">
    <property type="entry name" value="Periplasmic binding protein-like II"/>
    <property type="match status" value="2"/>
</dbReference>
<evidence type="ECO:0000313" key="3">
    <source>
        <dbReference type="Proteomes" id="UP000030451"/>
    </source>
</evidence>
<reference evidence="2 3" key="1">
    <citation type="submission" date="2014-10" db="EMBL/GenBank/DDBJ databases">
        <title>Genome sequencing of Vibrio sinaloensis T08.</title>
        <authorList>
            <person name="Chan K.-G."/>
            <person name="Mohamad N.I."/>
        </authorList>
    </citation>
    <scope>NUCLEOTIDE SEQUENCE [LARGE SCALE GENOMIC DNA]</scope>
    <source>
        <strain evidence="2 3">T08</strain>
    </source>
</reference>